<comment type="caution">
    <text evidence="1">The sequence shown here is derived from an EMBL/GenBank/DDBJ whole genome shotgun (WGS) entry which is preliminary data.</text>
</comment>
<organism evidence="1 2">
    <name type="scientific">Geodia barretti</name>
    <name type="common">Barrett's horny sponge</name>
    <dbReference type="NCBI Taxonomy" id="519541"/>
    <lineage>
        <taxon>Eukaryota</taxon>
        <taxon>Metazoa</taxon>
        <taxon>Porifera</taxon>
        <taxon>Demospongiae</taxon>
        <taxon>Heteroscleromorpha</taxon>
        <taxon>Tetractinellida</taxon>
        <taxon>Astrophorina</taxon>
        <taxon>Geodiidae</taxon>
        <taxon>Geodia</taxon>
    </lineage>
</organism>
<sequence>PSLPSWQDLLSQVWPHWSLQPLVPGWLTWLQEQRRDEKTIYTYSRVAAKNIMTTPVCHKEVSLF</sequence>
<keyword evidence="2" id="KW-1185">Reference proteome</keyword>
<reference evidence="1" key="1">
    <citation type="submission" date="2023-03" db="EMBL/GenBank/DDBJ databases">
        <authorList>
            <person name="Steffen K."/>
            <person name="Cardenas P."/>
        </authorList>
    </citation>
    <scope>NUCLEOTIDE SEQUENCE</scope>
</reference>
<dbReference type="AlphaFoldDB" id="A0AA35TIE5"/>
<protein>
    <submittedName>
        <fullName evidence="1">Uncharacterized protein</fullName>
    </submittedName>
</protein>
<dbReference type="EMBL" id="CASHTH010003712">
    <property type="protein sequence ID" value="CAI8048183.1"/>
    <property type="molecule type" value="Genomic_DNA"/>
</dbReference>
<accession>A0AA35TIE5</accession>
<gene>
    <name evidence="1" type="ORF">GBAR_LOCUS26604</name>
</gene>
<evidence type="ECO:0000313" key="1">
    <source>
        <dbReference type="EMBL" id="CAI8048183.1"/>
    </source>
</evidence>
<feature type="non-terminal residue" evidence="1">
    <location>
        <position position="1"/>
    </location>
</feature>
<name>A0AA35TIE5_GEOBA</name>
<dbReference type="Proteomes" id="UP001174909">
    <property type="component" value="Unassembled WGS sequence"/>
</dbReference>
<proteinExistence type="predicted"/>
<evidence type="ECO:0000313" key="2">
    <source>
        <dbReference type="Proteomes" id="UP001174909"/>
    </source>
</evidence>